<dbReference type="Proteomes" id="UP000193588">
    <property type="component" value="Unassembled WGS sequence"/>
</dbReference>
<feature type="binding site" evidence="6">
    <location>
        <position position="235"/>
    </location>
    <ligand>
        <name>Zn(2+)</name>
        <dbReference type="ChEBI" id="CHEBI:29105"/>
    </ligand>
</feature>
<dbReference type="EMBL" id="NDXJ01000008">
    <property type="protein sequence ID" value="OSP89459.1"/>
    <property type="molecule type" value="Genomic_DNA"/>
</dbReference>
<evidence type="ECO:0000256" key="4">
    <source>
        <dbReference type="ARBA" id="ARBA00022833"/>
    </source>
</evidence>
<gene>
    <name evidence="8" type="ORF">B9D04_05930</name>
</gene>
<sequence>MTDLISENIQQNGHLVLDGAMATELEKRDIATNTALWSATALRDNPQAIIDVHTSYFKAGADVAITNSYQANVPAFEAAGYTTDEAEEMITASATLAIKARQAYYDGLSNNDRLRRAAHPLVIGSIGPYGAYLADGSEYTGKYDLSQTAFKDFHRRRMQLLDAAGVDGFAFETQPKFAEVQALVDLLQTEFSTQHAWISFSINDNGRELWDGTPLSEAVQAFNDVDQISAIGINCTTVENIADAVALIKEYTDKPIIIYPNNGDIYDPATKTWQENEHAASFTNLVPLWQANGAAIIGGCCRTTPADIAEITSVLTDN</sequence>
<organism evidence="8 9">
    <name type="scientific">Weissella cibaria</name>
    <dbReference type="NCBI Taxonomy" id="137591"/>
    <lineage>
        <taxon>Bacteria</taxon>
        <taxon>Bacillati</taxon>
        <taxon>Bacillota</taxon>
        <taxon>Bacilli</taxon>
        <taxon>Lactobacillales</taxon>
        <taxon>Lactobacillaceae</taxon>
        <taxon>Weissella</taxon>
    </lineage>
</organism>
<comment type="caution">
    <text evidence="8">The sequence shown here is derived from an EMBL/GenBank/DDBJ whole genome shotgun (WGS) entry which is preliminary data.</text>
</comment>
<dbReference type="InterPro" id="IPR003726">
    <property type="entry name" value="HCY_dom"/>
</dbReference>
<evidence type="ECO:0000259" key="7">
    <source>
        <dbReference type="PROSITE" id="PS50970"/>
    </source>
</evidence>
<feature type="binding site" evidence="6">
    <location>
        <position position="301"/>
    </location>
    <ligand>
        <name>Zn(2+)</name>
        <dbReference type="ChEBI" id="CHEBI:29105"/>
    </ligand>
</feature>
<evidence type="ECO:0000256" key="6">
    <source>
        <dbReference type="PROSITE-ProRule" id="PRU00333"/>
    </source>
</evidence>
<dbReference type="GO" id="GO:0032259">
    <property type="term" value="P:methylation"/>
    <property type="evidence" value="ECO:0007669"/>
    <property type="project" value="UniProtKB-KW"/>
</dbReference>
<keyword evidence="3 6" id="KW-0479">Metal-binding</keyword>
<dbReference type="InterPro" id="IPR036589">
    <property type="entry name" value="HCY_dom_sf"/>
</dbReference>
<keyword evidence="2 6" id="KW-0808">Transferase</keyword>
<dbReference type="NCBIfam" id="NF007020">
    <property type="entry name" value="PRK09485.1"/>
    <property type="match status" value="1"/>
</dbReference>
<evidence type="ECO:0000313" key="9">
    <source>
        <dbReference type="Proteomes" id="UP000193588"/>
    </source>
</evidence>
<dbReference type="PROSITE" id="PS50970">
    <property type="entry name" value="HCY"/>
    <property type="match status" value="1"/>
</dbReference>
<keyword evidence="4 6" id="KW-0862">Zinc</keyword>
<protein>
    <recommendedName>
        <fullName evidence="5">S-methylmethionine:homocysteine methyltransferase</fullName>
    </recommendedName>
</protein>
<keyword evidence="1 6" id="KW-0489">Methyltransferase</keyword>
<feature type="domain" description="Hcy-binding" evidence="7">
    <location>
        <begin position="3"/>
        <end position="315"/>
    </location>
</feature>
<dbReference type="InterPro" id="IPR051486">
    <property type="entry name" value="Hcy_S-methyltransferase"/>
</dbReference>
<evidence type="ECO:0000256" key="2">
    <source>
        <dbReference type="ARBA" id="ARBA00022679"/>
    </source>
</evidence>
<dbReference type="FunFam" id="3.20.20.330:FF:000002">
    <property type="entry name" value="Homocysteine S-methyltransferase"/>
    <property type="match status" value="1"/>
</dbReference>
<dbReference type="PANTHER" id="PTHR46015:SF1">
    <property type="entry name" value="HOMOCYSTEINE S-METHYLTRANSFERASE-LIKE ISOFORM 1"/>
    <property type="match status" value="1"/>
</dbReference>
<reference evidence="8 9" key="1">
    <citation type="submission" date="2017-04" db="EMBL/GenBank/DDBJ databases">
        <title>The genome sequence of Weissella cibaria isolated from wild Drosophila.</title>
        <authorList>
            <person name="Ricks N.J."/>
            <person name="Carroll C."/>
            <person name="Walters A."/>
            <person name="Newell P.D."/>
            <person name="Chaston J.M."/>
        </authorList>
    </citation>
    <scope>NUCLEOTIDE SEQUENCE [LARGE SCALE GENOMIC DNA]</scope>
    <source>
        <strain evidence="8 9">DmW_103</strain>
    </source>
</reference>
<dbReference type="GO" id="GO:0033528">
    <property type="term" value="P:S-methylmethionine cycle"/>
    <property type="evidence" value="ECO:0007669"/>
    <property type="project" value="TreeGrafter"/>
</dbReference>
<proteinExistence type="predicted"/>
<dbReference type="Gene3D" id="3.20.20.330">
    <property type="entry name" value="Homocysteine-binding-like domain"/>
    <property type="match status" value="1"/>
</dbReference>
<comment type="cofactor">
    <cofactor evidence="6">
        <name>Zn(2+)</name>
        <dbReference type="ChEBI" id="CHEBI:29105"/>
    </cofactor>
</comment>
<dbReference type="GO" id="GO:0008898">
    <property type="term" value="F:S-adenosylmethionine-homocysteine S-methyltransferase activity"/>
    <property type="evidence" value="ECO:0007669"/>
    <property type="project" value="TreeGrafter"/>
</dbReference>
<dbReference type="RefSeq" id="WP_085638752.1">
    <property type="nucleotide sequence ID" value="NZ_JARXOD010000011.1"/>
</dbReference>
<evidence type="ECO:0000256" key="5">
    <source>
        <dbReference type="ARBA" id="ARBA00076752"/>
    </source>
</evidence>
<accession>A0A1X4JL52</accession>
<dbReference type="Pfam" id="PF02574">
    <property type="entry name" value="S-methyl_trans"/>
    <property type="match status" value="1"/>
</dbReference>
<evidence type="ECO:0000256" key="1">
    <source>
        <dbReference type="ARBA" id="ARBA00022603"/>
    </source>
</evidence>
<dbReference type="GO" id="GO:0009086">
    <property type="term" value="P:methionine biosynthetic process"/>
    <property type="evidence" value="ECO:0007669"/>
    <property type="project" value="InterPro"/>
</dbReference>
<feature type="binding site" evidence="6">
    <location>
        <position position="300"/>
    </location>
    <ligand>
        <name>Zn(2+)</name>
        <dbReference type="ChEBI" id="CHEBI:29105"/>
    </ligand>
</feature>
<dbReference type="AlphaFoldDB" id="A0A1X4JL52"/>
<dbReference type="PANTHER" id="PTHR46015">
    <property type="entry name" value="ZGC:172121"/>
    <property type="match status" value="1"/>
</dbReference>
<dbReference type="SUPFAM" id="SSF82282">
    <property type="entry name" value="Homocysteine S-methyltransferase"/>
    <property type="match status" value="1"/>
</dbReference>
<dbReference type="GO" id="GO:0008270">
    <property type="term" value="F:zinc ion binding"/>
    <property type="evidence" value="ECO:0007669"/>
    <property type="project" value="InterPro"/>
</dbReference>
<evidence type="ECO:0000313" key="8">
    <source>
        <dbReference type="EMBL" id="OSP89459.1"/>
    </source>
</evidence>
<name>A0A1X4JL52_9LACO</name>
<evidence type="ECO:0000256" key="3">
    <source>
        <dbReference type="ARBA" id="ARBA00022723"/>
    </source>
</evidence>